<dbReference type="Proteomes" id="UP000389128">
    <property type="component" value="Unassembled WGS sequence"/>
</dbReference>
<proteinExistence type="predicted"/>
<feature type="chain" id="PRO_5025686348" description="Lipoprotein" evidence="1">
    <location>
        <begin position="20"/>
        <end position="97"/>
    </location>
</feature>
<feature type="signal peptide" evidence="1">
    <location>
        <begin position="1"/>
        <end position="19"/>
    </location>
</feature>
<reference evidence="2 3" key="1">
    <citation type="submission" date="2019-01" db="EMBL/GenBank/DDBJ databases">
        <title>Zoogloea oleivorans genome sequencing and assembly.</title>
        <authorList>
            <person name="Tancsics A."/>
            <person name="Farkas M."/>
            <person name="Kriszt B."/>
            <person name="Maroti G."/>
            <person name="Horvath B."/>
        </authorList>
    </citation>
    <scope>NUCLEOTIDE SEQUENCE [LARGE SCALE GENOMIC DNA]</scope>
    <source>
        <strain evidence="2 3">Buc</strain>
    </source>
</reference>
<dbReference type="EMBL" id="SDKK01000009">
    <property type="protein sequence ID" value="TYC58458.1"/>
    <property type="molecule type" value="Genomic_DNA"/>
</dbReference>
<name>A0A6C2CWK0_9RHOO</name>
<evidence type="ECO:0008006" key="4">
    <source>
        <dbReference type="Google" id="ProtNLM"/>
    </source>
</evidence>
<evidence type="ECO:0000313" key="3">
    <source>
        <dbReference type="Proteomes" id="UP000389128"/>
    </source>
</evidence>
<keyword evidence="3" id="KW-1185">Reference proteome</keyword>
<comment type="caution">
    <text evidence="2">The sequence shown here is derived from an EMBL/GenBank/DDBJ whole genome shotgun (WGS) entry which is preliminary data.</text>
</comment>
<dbReference type="OrthoDB" id="9182051at2"/>
<gene>
    <name evidence="2" type="ORF">ETQ85_11285</name>
</gene>
<protein>
    <recommendedName>
        <fullName evidence="4">Lipoprotein</fullName>
    </recommendedName>
</protein>
<accession>A0A6C2CWK0</accession>
<evidence type="ECO:0000256" key="1">
    <source>
        <dbReference type="SAM" id="SignalP"/>
    </source>
</evidence>
<sequence length="97" mass="10481">MSIAFAVVALIGCTAAGCAFHPGVTTVGGGEFVITKQAVSRFSETGEMRKDSLVEASRFCSSKLKDLRIIGLKETQPPYSPGNYPHIELRFECDPSR</sequence>
<organism evidence="2 3">
    <name type="scientific">Zoogloea oleivorans</name>
    <dbReference type="NCBI Taxonomy" id="1552750"/>
    <lineage>
        <taxon>Bacteria</taxon>
        <taxon>Pseudomonadati</taxon>
        <taxon>Pseudomonadota</taxon>
        <taxon>Betaproteobacteria</taxon>
        <taxon>Rhodocyclales</taxon>
        <taxon>Zoogloeaceae</taxon>
        <taxon>Zoogloea</taxon>
    </lineage>
</organism>
<dbReference type="AlphaFoldDB" id="A0A6C2CWK0"/>
<keyword evidence="1" id="KW-0732">Signal</keyword>
<evidence type="ECO:0000313" key="2">
    <source>
        <dbReference type="EMBL" id="TYC58458.1"/>
    </source>
</evidence>
<dbReference type="RefSeq" id="WP_148579158.1">
    <property type="nucleotide sequence ID" value="NZ_SDKK01000009.1"/>
</dbReference>